<dbReference type="PANTHER" id="PTHR39601:SF1">
    <property type="entry name" value="CHORIOGENIN HMINOR"/>
    <property type="match status" value="1"/>
</dbReference>
<feature type="compositionally biased region" description="Polar residues" evidence="1">
    <location>
        <begin position="577"/>
        <end position="595"/>
    </location>
</feature>
<feature type="region of interest" description="Disordered" evidence="1">
    <location>
        <begin position="577"/>
        <end position="621"/>
    </location>
</feature>
<dbReference type="InterPro" id="IPR058317">
    <property type="entry name" value="DUF8004"/>
</dbReference>
<name>A0AA39YZY5_9PEZI</name>
<keyword evidence="4" id="KW-1185">Reference proteome</keyword>
<feature type="region of interest" description="Disordered" evidence="1">
    <location>
        <begin position="641"/>
        <end position="765"/>
    </location>
</feature>
<feature type="domain" description="DUF8004" evidence="2">
    <location>
        <begin position="169"/>
        <end position="259"/>
    </location>
</feature>
<feature type="compositionally biased region" description="Low complexity" evidence="1">
    <location>
        <begin position="720"/>
        <end position="729"/>
    </location>
</feature>
<reference evidence="3" key="1">
    <citation type="submission" date="2023-06" db="EMBL/GenBank/DDBJ databases">
        <title>Genome-scale phylogeny and comparative genomics of the fungal order Sordariales.</title>
        <authorList>
            <consortium name="Lawrence Berkeley National Laboratory"/>
            <person name="Hensen N."/>
            <person name="Bonometti L."/>
            <person name="Westerberg I."/>
            <person name="Brannstrom I.O."/>
            <person name="Guillou S."/>
            <person name="Cros-Aarteil S."/>
            <person name="Calhoun S."/>
            <person name="Haridas S."/>
            <person name="Kuo A."/>
            <person name="Mondo S."/>
            <person name="Pangilinan J."/>
            <person name="Riley R."/>
            <person name="Labutti K."/>
            <person name="Andreopoulos B."/>
            <person name="Lipzen A."/>
            <person name="Chen C."/>
            <person name="Yanf M."/>
            <person name="Daum C."/>
            <person name="Ng V."/>
            <person name="Clum A."/>
            <person name="Steindorff A."/>
            <person name="Ohm R."/>
            <person name="Martin F."/>
            <person name="Silar P."/>
            <person name="Natvig D."/>
            <person name="Lalanne C."/>
            <person name="Gautier V."/>
            <person name="Ament-Velasquez S.L."/>
            <person name="Kruys A."/>
            <person name="Hutchinson M.I."/>
            <person name="Powell A.J."/>
            <person name="Barry K."/>
            <person name="Miller A.N."/>
            <person name="Grigoriev I.V."/>
            <person name="Debuchy R."/>
            <person name="Gladieux P."/>
            <person name="Thoren M.H."/>
            <person name="Johannesson H."/>
        </authorList>
    </citation>
    <scope>NUCLEOTIDE SEQUENCE</scope>
    <source>
        <strain evidence="3">CBS 307.81</strain>
    </source>
</reference>
<feature type="compositionally biased region" description="Polar residues" evidence="1">
    <location>
        <begin position="692"/>
        <end position="704"/>
    </location>
</feature>
<evidence type="ECO:0000313" key="4">
    <source>
        <dbReference type="Proteomes" id="UP001174997"/>
    </source>
</evidence>
<protein>
    <recommendedName>
        <fullName evidence="2">DUF8004 domain-containing protein</fullName>
    </recommendedName>
</protein>
<proteinExistence type="predicted"/>
<evidence type="ECO:0000256" key="1">
    <source>
        <dbReference type="SAM" id="MobiDB-lite"/>
    </source>
</evidence>
<dbReference type="Pfam" id="PF26013">
    <property type="entry name" value="DUF8004"/>
    <property type="match status" value="1"/>
</dbReference>
<evidence type="ECO:0000259" key="2">
    <source>
        <dbReference type="Pfam" id="PF26013"/>
    </source>
</evidence>
<feature type="region of interest" description="Disordered" evidence="1">
    <location>
        <begin position="805"/>
        <end position="886"/>
    </location>
</feature>
<comment type="caution">
    <text evidence="3">The sequence shown here is derived from an EMBL/GenBank/DDBJ whole genome shotgun (WGS) entry which is preliminary data.</text>
</comment>
<dbReference type="AlphaFoldDB" id="A0AA39YZY5"/>
<organism evidence="3 4">
    <name type="scientific">Cercophora samala</name>
    <dbReference type="NCBI Taxonomy" id="330535"/>
    <lineage>
        <taxon>Eukaryota</taxon>
        <taxon>Fungi</taxon>
        <taxon>Dikarya</taxon>
        <taxon>Ascomycota</taxon>
        <taxon>Pezizomycotina</taxon>
        <taxon>Sordariomycetes</taxon>
        <taxon>Sordariomycetidae</taxon>
        <taxon>Sordariales</taxon>
        <taxon>Lasiosphaeriaceae</taxon>
        <taxon>Cercophora</taxon>
    </lineage>
</organism>
<dbReference type="PANTHER" id="PTHR39601">
    <property type="entry name" value="CHORIOGENIN HMINOR"/>
    <property type="match status" value="1"/>
</dbReference>
<dbReference type="Proteomes" id="UP001174997">
    <property type="component" value="Unassembled WGS sequence"/>
</dbReference>
<sequence length="886" mass="97582">MERPSTPVSSLKRWDGDAKGCTAWDSLRRDSELWSRDGNCVVRLYEQGASQRGPSFKVNLDVLFAAKCHPLIARYALRDSPDWTSSDGEEALVNELMGEMSSSDRVELYIPAPPSVSRQDIRNHQIAIRNLFAWVFRRPVVGEHLGSALISLLNSLREHRCPDEDNMDSVLGYMDELGYLNMSNRPFHALAMVHFAEHFRLKDLYIDALCHCVGMSDRLNDIPEFQIISSPTRKLIRQTKVDMDAHLGKAGQQLRDFLENDFPEGQTKLSPGERSHLNHFRMFLTAYFTKRLGRYPPASIEPPHLVFERDVYVTMHQDLDALYQHLADTTFHSSTLPSMAQIRTGGTILQIVHGFDERNKFASLDHPLPLVPEVIPKPATRKISWLSRSDKLKPRQTLVENAALIKATNKQKSLMANPLVIAYRKLEEDAVFFPCKADKNEKLTHADTRRARWILIYCISQVLRSCSFFPPTCGNMAGVKYNIAIDTSAIVHPWGDELVPAPPSPAPACPIAQRSNTLTNRPSSPILGARALQPECKLSVPPSYDSLFTVSSPSYTPVTLRSPVGSLSARKRHHFRASSSFSKATPLRASTTASQLHHHPNVPIRVGSTRRGSFRRPSCHTFGPVDKYSVEDLKPLPLSLTAHAPPTTWIGSSSPDDLTGHSNETSSSRSNNSDRSSSGSSGSDSVGDSISKASDASTEVTTPDNIKPTGRSVTSAPDILSGLSGLTGLRPPPPPPQSPLPPLPLPWPPHRRQLHGGGGRCKVSLTGATDGYIQQRDRMTNDLEVSMQKMVSSYSMCTLSSSVYSDDAQSQHGGNPLPQPPPLPKKSSRRKLPGLHPGPLRIRKVAATVGMGGRPQQQQSLTGVGYGVGHRRETSVDSSLEGCKLG</sequence>
<accession>A0AA39YZY5</accession>
<gene>
    <name evidence="3" type="ORF">QBC41DRAFT_33561</name>
</gene>
<dbReference type="EMBL" id="JAULSY010000148">
    <property type="protein sequence ID" value="KAK0661679.1"/>
    <property type="molecule type" value="Genomic_DNA"/>
</dbReference>
<feature type="compositionally biased region" description="Pro residues" evidence="1">
    <location>
        <begin position="730"/>
        <end position="748"/>
    </location>
</feature>
<evidence type="ECO:0000313" key="3">
    <source>
        <dbReference type="EMBL" id="KAK0661679.1"/>
    </source>
</evidence>
<feature type="compositionally biased region" description="Low complexity" evidence="1">
    <location>
        <begin position="662"/>
        <end position="691"/>
    </location>
</feature>